<keyword evidence="8" id="KW-0963">Cytoplasm</keyword>
<evidence type="ECO:0000313" key="10">
    <source>
        <dbReference type="EMBL" id="EGJ51679.1"/>
    </source>
</evidence>
<dbReference type="RefSeq" id="WP_014261299.1">
    <property type="nucleotide sequence ID" value="NC_016629.1"/>
</dbReference>
<dbReference type="AlphaFoldDB" id="F3YWV5"/>
<evidence type="ECO:0000256" key="5">
    <source>
        <dbReference type="ARBA" id="ARBA00022917"/>
    </source>
</evidence>
<sequence length="330" mass="38340">MIQAANRIVSGMRPTGPLHLGHYFGVLLNWLQMQQEHECFYFVADWHALTTSYDEPRKIKGFVPELVKDWLASGLDPERCVIFQQSQIKEHAELHLLLSMLTPVGWLERNPTYKEVREQMQKDLSTYGFLGYPVLMCTDIIMYKPKWVPVGQDQLPHLELTREIVRRFNHLYGDYFPEPEAKLTESAKLPGLDGRKMSKSYGNAIYLKDPMDEIRSKVMSMLTDTKRMRLKDPGNPPDCNLYPYLQLFEKEDYLKEVWDGCINATRGCGDCKKRLAVSLAEFLEPLQARRAEYDRNPDLVRDVLRQGDAKAREIAQQTMANVRTLLNFDF</sequence>
<dbReference type="KEGG" id="daf:Desaf_3392"/>
<dbReference type="InterPro" id="IPR014729">
    <property type="entry name" value="Rossmann-like_a/b/a_fold"/>
</dbReference>
<dbReference type="eggNOG" id="COG0180">
    <property type="taxonomic scope" value="Bacteria"/>
</dbReference>
<feature type="short sequence motif" description="'HIGH' region" evidence="8">
    <location>
        <begin position="14"/>
        <end position="22"/>
    </location>
</feature>
<dbReference type="PRINTS" id="PR01039">
    <property type="entry name" value="TRNASYNTHTRP"/>
</dbReference>
<evidence type="ECO:0000256" key="3">
    <source>
        <dbReference type="ARBA" id="ARBA00022741"/>
    </source>
</evidence>
<evidence type="ECO:0000256" key="6">
    <source>
        <dbReference type="ARBA" id="ARBA00023146"/>
    </source>
</evidence>
<comment type="subunit">
    <text evidence="8">Homodimer.</text>
</comment>
<comment type="function">
    <text evidence="8">Catalyzes the attachment of tryptophan to tRNA(Trp).</text>
</comment>
<evidence type="ECO:0000256" key="7">
    <source>
        <dbReference type="ARBA" id="ARBA00049929"/>
    </source>
</evidence>
<dbReference type="GO" id="GO:0004830">
    <property type="term" value="F:tryptophan-tRNA ligase activity"/>
    <property type="evidence" value="ECO:0007669"/>
    <property type="project" value="UniProtKB-UniRule"/>
</dbReference>
<evidence type="ECO:0000256" key="9">
    <source>
        <dbReference type="RuleBase" id="RU363036"/>
    </source>
</evidence>
<dbReference type="GO" id="GO:0005829">
    <property type="term" value="C:cytosol"/>
    <property type="evidence" value="ECO:0007669"/>
    <property type="project" value="TreeGrafter"/>
</dbReference>
<comment type="subcellular location">
    <subcellularLocation>
        <location evidence="8">Cytoplasm</location>
    </subcellularLocation>
</comment>
<dbReference type="SUPFAM" id="SSF52374">
    <property type="entry name" value="Nucleotidylyl transferase"/>
    <property type="match status" value="1"/>
</dbReference>
<keyword evidence="6 8" id="KW-0030">Aminoacyl-tRNA synthetase</keyword>
<feature type="binding site" evidence="8">
    <location>
        <position position="139"/>
    </location>
    <ligand>
        <name>L-tryptophan</name>
        <dbReference type="ChEBI" id="CHEBI:57912"/>
    </ligand>
</feature>
<evidence type="ECO:0000256" key="8">
    <source>
        <dbReference type="HAMAP-Rule" id="MF_00140"/>
    </source>
</evidence>
<dbReference type="PANTHER" id="PTHR43766">
    <property type="entry name" value="TRYPTOPHAN--TRNA LIGASE, MITOCHONDRIAL"/>
    <property type="match status" value="1"/>
</dbReference>
<dbReference type="NCBIfam" id="TIGR00233">
    <property type="entry name" value="trpS"/>
    <property type="match status" value="1"/>
</dbReference>
<dbReference type="HOGENOM" id="CLU_029244_0_0_7"/>
<dbReference type="Gene3D" id="1.10.240.10">
    <property type="entry name" value="Tyrosyl-Transfer RNA Synthetase"/>
    <property type="match status" value="1"/>
</dbReference>
<dbReference type="CDD" id="cd00806">
    <property type="entry name" value="TrpRS_core"/>
    <property type="match status" value="1"/>
</dbReference>
<evidence type="ECO:0000256" key="2">
    <source>
        <dbReference type="ARBA" id="ARBA00022598"/>
    </source>
</evidence>
<dbReference type="Pfam" id="PF00579">
    <property type="entry name" value="tRNA-synt_1b"/>
    <property type="match status" value="1"/>
</dbReference>
<feature type="short sequence motif" description="'KMSKS' region" evidence="8">
    <location>
        <begin position="196"/>
        <end position="200"/>
    </location>
</feature>
<keyword evidence="3 8" id="KW-0547">Nucleotide-binding</keyword>
<dbReference type="GO" id="GO:0006436">
    <property type="term" value="P:tryptophanyl-tRNA aminoacylation"/>
    <property type="evidence" value="ECO:0007669"/>
    <property type="project" value="UniProtKB-UniRule"/>
</dbReference>
<dbReference type="Proteomes" id="UP000007844">
    <property type="component" value="Chromosome"/>
</dbReference>
<dbReference type="PANTHER" id="PTHR43766:SF1">
    <property type="entry name" value="TRYPTOPHAN--TRNA LIGASE, MITOCHONDRIAL"/>
    <property type="match status" value="1"/>
</dbReference>
<feature type="binding site" evidence="8">
    <location>
        <begin position="151"/>
        <end position="153"/>
    </location>
    <ligand>
        <name>ATP</name>
        <dbReference type="ChEBI" id="CHEBI:30616"/>
    </ligand>
</feature>
<evidence type="ECO:0000313" key="11">
    <source>
        <dbReference type="Proteomes" id="UP000007844"/>
    </source>
</evidence>
<organism evidence="10 11">
    <name type="scientific">Desulfocurvibacter africanus subsp. africanus str. Walvis Bay</name>
    <dbReference type="NCBI Taxonomy" id="690850"/>
    <lineage>
        <taxon>Bacteria</taxon>
        <taxon>Pseudomonadati</taxon>
        <taxon>Thermodesulfobacteriota</taxon>
        <taxon>Desulfovibrionia</taxon>
        <taxon>Desulfovibrionales</taxon>
        <taxon>Desulfovibrionaceae</taxon>
        <taxon>Desulfocurvibacter</taxon>
    </lineage>
</organism>
<feature type="binding site" evidence="8">
    <location>
        <begin position="196"/>
        <end position="200"/>
    </location>
    <ligand>
        <name>ATP</name>
        <dbReference type="ChEBI" id="CHEBI:30616"/>
    </ligand>
</feature>
<gene>
    <name evidence="8" type="primary">trpS</name>
    <name evidence="10" type="ORF">Desaf_3392</name>
</gene>
<name>F3YWV5_DESAF</name>
<comment type="catalytic activity">
    <reaction evidence="7 8">
        <text>tRNA(Trp) + L-tryptophan + ATP = L-tryptophyl-tRNA(Trp) + AMP + diphosphate + H(+)</text>
        <dbReference type="Rhea" id="RHEA:24080"/>
        <dbReference type="Rhea" id="RHEA-COMP:9671"/>
        <dbReference type="Rhea" id="RHEA-COMP:9705"/>
        <dbReference type="ChEBI" id="CHEBI:15378"/>
        <dbReference type="ChEBI" id="CHEBI:30616"/>
        <dbReference type="ChEBI" id="CHEBI:33019"/>
        <dbReference type="ChEBI" id="CHEBI:57912"/>
        <dbReference type="ChEBI" id="CHEBI:78442"/>
        <dbReference type="ChEBI" id="CHEBI:78535"/>
        <dbReference type="ChEBI" id="CHEBI:456215"/>
        <dbReference type="EC" id="6.1.1.2"/>
    </reaction>
</comment>
<keyword evidence="11" id="KW-1185">Reference proteome</keyword>
<evidence type="ECO:0000256" key="4">
    <source>
        <dbReference type="ARBA" id="ARBA00022840"/>
    </source>
</evidence>
<keyword evidence="5 8" id="KW-0648">Protein biosynthesis</keyword>
<dbReference type="EMBL" id="CP003221">
    <property type="protein sequence ID" value="EGJ51679.1"/>
    <property type="molecule type" value="Genomic_DNA"/>
</dbReference>
<dbReference type="HAMAP" id="MF_00140_B">
    <property type="entry name" value="Trp_tRNA_synth_B"/>
    <property type="match status" value="1"/>
</dbReference>
<comment type="similarity">
    <text evidence="1 8 9">Belongs to the class-I aminoacyl-tRNA synthetase family.</text>
</comment>
<dbReference type="InterPro" id="IPR024109">
    <property type="entry name" value="Trp-tRNA-ligase_bac-type"/>
</dbReference>
<reference evidence="10 11" key="1">
    <citation type="journal article" date="2011" name="J. Bacteriol.">
        <title>Genome sequence of the mercury-methylating and pleomorphic Desulfovibrio africanus Strain Walvis Bay.</title>
        <authorList>
            <person name="Brown S.D."/>
            <person name="Wall J.D."/>
            <person name="Kucken A.M."/>
            <person name="Gilmour C.C."/>
            <person name="Podar M."/>
            <person name="Brandt C.C."/>
            <person name="Teshima H."/>
            <person name="Detter J.C."/>
            <person name="Han C.S."/>
            <person name="Land M.L."/>
            <person name="Lucas S."/>
            <person name="Han J."/>
            <person name="Pennacchio L."/>
            <person name="Nolan M."/>
            <person name="Pitluck S."/>
            <person name="Woyke T."/>
            <person name="Goodwin L."/>
            <person name="Palumbo A.V."/>
            <person name="Elias D.A."/>
        </authorList>
    </citation>
    <scope>NUCLEOTIDE SEQUENCE [LARGE SCALE GENOMIC DNA]</scope>
    <source>
        <strain evidence="10 11">Walvis Bay</strain>
    </source>
</reference>
<feature type="binding site" evidence="8">
    <location>
        <position position="189"/>
    </location>
    <ligand>
        <name>ATP</name>
        <dbReference type="ChEBI" id="CHEBI:30616"/>
    </ligand>
</feature>
<feature type="binding site" evidence="8">
    <location>
        <begin position="13"/>
        <end position="15"/>
    </location>
    <ligand>
        <name>ATP</name>
        <dbReference type="ChEBI" id="CHEBI:30616"/>
    </ligand>
</feature>
<dbReference type="FunFam" id="1.10.240.10:FF:000005">
    <property type="entry name" value="Tryptophan--tRNA ligase"/>
    <property type="match status" value="1"/>
</dbReference>
<dbReference type="InterPro" id="IPR002306">
    <property type="entry name" value="Trp-tRNA-ligase"/>
</dbReference>
<keyword evidence="2 8" id="KW-0436">Ligase</keyword>
<dbReference type="InterPro" id="IPR002305">
    <property type="entry name" value="aa-tRNA-synth_Ic"/>
</dbReference>
<dbReference type="InterPro" id="IPR050203">
    <property type="entry name" value="Trp-tRNA_synthetase"/>
</dbReference>
<dbReference type="InterPro" id="IPR001412">
    <property type="entry name" value="aa-tRNA-synth_I_CS"/>
</dbReference>
<dbReference type="STRING" id="690850.Desaf_3392"/>
<dbReference type="GO" id="GO:0005524">
    <property type="term" value="F:ATP binding"/>
    <property type="evidence" value="ECO:0007669"/>
    <property type="project" value="UniProtKB-UniRule"/>
</dbReference>
<dbReference type="EC" id="6.1.1.2" evidence="8"/>
<protein>
    <recommendedName>
        <fullName evidence="8">Tryptophan--tRNA ligase</fullName>
        <ecNumber evidence="8">6.1.1.2</ecNumber>
    </recommendedName>
    <alternativeName>
        <fullName evidence="8">Tryptophanyl-tRNA synthetase</fullName>
        <shortName evidence="8">TrpRS</shortName>
    </alternativeName>
</protein>
<proteinExistence type="inferred from homology"/>
<accession>F3YWV5</accession>
<dbReference type="PROSITE" id="PS00178">
    <property type="entry name" value="AA_TRNA_LIGASE_I"/>
    <property type="match status" value="1"/>
</dbReference>
<keyword evidence="4 8" id="KW-0067">ATP-binding</keyword>
<feature type="binding site" evidence="8">
    <location>
        <begin position="21"/>
        <end position="22"/>
    </location>
    <ligand>
        <name>ATP</name>
        <dbReference type="ChEBI" id="CHEBI:30616"/>
    </ligand>
</feature>
<evidence type="ECO:0000256" key="1">
    <source>
        <dbReference type="ARBA" id="ARBA00005594"/>
    </source>
</evidence>
<dbReference type="Gene3D" id="3.40.50.620">
    <property type="entry name" value="HUPs"/>
    <property type="match status" value="1"/>
</dbReference>